<dbReference type="Proteomes" id="UP001595867">
    <property type="component" value="Unassembled WGS sequence"/>
</dbReference>
<gene>
    <name evidence="2" type="ORF">ACFO0C_25890</name>
</gene>
<feature type="region of interest" description="Disordered" evidence="1">
    <location>
        <begin position="107"/>
        <end position="149"/>
    </location>
</feature>
<dbReference type="RefSeq" id="WP_378069274.1">
    <property type="nucleotide sequence ID" value="NZ_JBHSBL010000019.1"/>
</dbReference>
<proteinExistence type="predicted"/>
<name>A0ABV8IWR7_9ACTN</name>
<sequence>MKQFDQGHLQAIRQLPRFPEENAQQPCPACGKVTLRHYMHLVEGRSLPTAIIITWCGSCRRHHDSMVILPQGLTFTDPLGHLGRAERQCMGTGEMLELLDRMWSSGRAPQTFVIPPGPPRYPTGPPKDAREQEPGRRRRDAPVRRRKDR</sequence>
<comment type="caution">
    <text evidence="2">The sequence shown here is derived from an EMBL/GenBank/DDBJ whole genome shotgun (WGS) entry which is preliminary data.</text>
</comment>
<organism evidence="2 3">
    <name type="scientific">Actinoplanes subglobosus</name>
    <dbReference type="NCBI Taxonomy" id="1547892"/>
    <lineage>
        <taxon>Bacteria</taxon>
        <taxon>Bacillati</taxon>
        <taxon>Actinomycetota</taxon>
        <taxon>Actinomycetes</taxon>
        <taxon>Micromonosporales</taxon>
        <taxon>Micromonosporaceae</taxon>
        <taxon>Actinoplanes</taxon>
    </lineage>
</organism>
<evidence type="ECO:0000313" key="2">
    <source>
        <dbReference type="EMBL" id="MFC4068374.1"/>
    </source>
</evidence>
<evidence type="ECO:0000256" key="1">
    <source>
        <dbReference type="SAM" id="MobiDB-lite"/>
    </source>
</evidence>
<dbReference type="EMBL" id="JBHSBL010000019">
    <property type="protein sequence ID" value="MFC4068374.1"/>
    <property type="molecule type" value="Genomic_DNA"/>
</dbReference>
<feature type="compositionally biased region" description="Pro residues" evidence="1">
    <location>
        <begin position="115"/>
        <end position="125"/>
    </location>
</feature>
<reference evidence="3" key="1">
    <citation type="journal article" date="2019" name="Int. J. Syst. Evol. Microbiol.">
        <title>The Global Catalogue of Microorganisms (GCM) 10K type strain sequencing project: providing services to taxonomists for standard genome sequencing and annotation.</title>
        <authorList>
            <consortium name="The Broad Institute Genomics Platform"/>
            <consortium name="The Broad Institute Genome Sequencing Center for Infectious Disease"/>
            <person name="Wu L."/>
            <person name="Ma J."/>
        </authorList>
    </citation>
    <scope>NUCLEOTIDE SEQUENCE [LARGE SCALE GENOMIC DNA]</scope>
    <source>
        <strain evidence="3">TBRC 5832</strain>
    </source>
</reference>
<accession>A0ABV8IWR7</accession>
<protein>
    <submittedName>
        <fullName evidence="2">Uncharacterized protein</fullName>
    </submittedName>
</protein>
<keyword evidence="3" id="KW-1185">Reference proteome</keyword>
<feature type="compositionally biased region" description="Basic and acidic residues" evidence="1">
    <location>
        <begin position="127"/>
        <end position="143"/>
    </location>
</feature>
<evidence type="ECO:0000313" key="3">
    <source>
        <dbReference type="Proteomes" id="UP001595867"/>
    </source>
</evidence>